<dbReference type="InterPro" id="IPR045221">
    <property type="entry name" value="Sphingomyelin_synth-like"/>
</dbReference>
<dbReference type="GO" id="GO:0005789">
    <property type="term" value="C:endoplasmic reticulum membrane"/>
    <property type="evidence" value="ECO:0007669"/>
    <property type="project" value="TreeGrafter"/>
</dbReference>
<dbReference type="GO" id="GO:0033188">
    <property type="term" value="F:sphingomyelin synthase activity"/>
    <property type="evidence" value="ECO:0007669"/>
    <property type="project" value="TreeGrafter"/>
</dbReference>
<organism evidence="2 3">
    <name type="scientific">Heterorhabditis bacteriophora</name>
    <name type="common">Entomopathogenic nematode worm</name>
    <dbReference type="NCBI Taxonomy" id="37862"/>
    <lineage>
        <taxon>Eukaryota</taxon>
        <taxon>Metazoa</taxon>
        <taxon>Ecdysozoa</taxon>
        <taxon>Nematoda</taxon>
        <taxon>Chromadorea</taxon>
        <taxon>Rhabditida</taxon>
        <taxon>Rhabditina</taxon>
        <taxon>Rhabditomorpha</taxon>
        <taxon>Strongyloidea</taxon>
        <taxon>Heterorhabditidae</taxon>
        <taxon>Heterorhabditis</taxon>
    </lineage>
</organism>
<dbReference type="PANTHER" id="PTHR21290:SF25">
    <property type="entry name" value="SPHINGOMYELIN SYNTHASE-RELATED PROTEIN 1"/>
    <property type="match status" value="1"/>
</dbReference>
<keyword evidence="1" id="KW-0812">Transmembrane</keyword>
<dbReference type="AlphaFoldDB" id="A0A1I7XF48"/>
<evidence type="ECO:0000256" key="1">
    <source>
        <dbReference type="SAM" id="Phobius"/>
    </source>
</evidence>
<dbReference type="WBParaSite" id="Hba_16295">
    <property type="protein sequence ID" value="Hba_16295"/>
    <property type="gene ID" value="Hba_16295"/>
</dbReference>
<feature type="transmembrane region" description="Helical" evidence="1">
    <location>
        <begin position="20"/>
        <end position="42"/>
    </location>
</feature>
<dbReference type="GO" id="GO:0047493">
    <property type="term" value="F:ceramide cholinephosphotransferase activity"/>
    <property type="evidence" value="ECO:0007669"/>
    <property type="project" value="TreeGrafter"/>
</dbReference>
<keyword evidence="2" id="KW-1185">Reference proteome</keyword>
<sequence length="84" mass="9834">MKTYPPLPDIVLDNLPLIPWAFDMCEFIGVALSAIWLIILVFHKHRYPFQCGHYAKNVFSSWHRISPPLYHYAYHFTVSSWGAP</sequence>
<name>A0A1I7XF48_HETBA</name>
<dbReference type="GO" id="GO:0046513">
    <property type="term" value="P:ceramide biosynthetic process"/>
    <property type="evidence" value="ECO:0007669"/>
    <property type="project" value="TreeGrafter"/>
</dbReference>
<dbReference type="PANTHER" id="PTHR21290">
    <property type="entry name" value="SPHINGOMYELIN SYNTHETASE"/>
    <property type="match status" value="1"/>
</dbReference>
<keyword evidence="1" id="KW-1133">Transmembrane helix</keyword>
<evidence type="ECO:0000313" key="2">
    <source>
        <dbReference type="Proteomes" id="UP000095283"/>
    </source>
</evidence>
<accession>A0A1I7XF48</accession>
<protein>
    <submittedName>
        <fullName evidence="3">Type IV conjugative transfer system protein TraL</fullName>
    </submittedName>
</protein>
<proteinExistence type="predicted"/>
<dbReference type="GO" id="GO:0000139">
    <property type="term" value="C:Golgi membrane"/>
    <property type="evidence" value="ECO:0007669"/>
    <property type="project" value="TreeGrafter"/>
</dbReference>
<dbReference type="GO" id="GO:0005886">
    <property type="term" value="C:plasma membrane"/>
    <property type="evidence" value="ECO:0007669"/>
    <property type="project" value="TreeGrafter"/>
</dbReference>
<evidence type="ECO:0000313" key="3">
    <source>
        <dbReference type="WBParaSite" id="Hba_16295"/>
    </source>
</evidence>
<keyword evidence="1" id="KW-0472">Membrane</keyword>
<reference evidence="3" key="1">
    <citation type="submission" date="2016-11" db="UniProtKB">
        <authorList>
            <consortium name="WormBaseParasite"/>
        </authorList>
    </citation>
    <scope>IDENTIFICATION</scope>
</reference>
<dbReference type="Proteomes" id="UP000095283">
    <property type="component" value="Unplaced"/>
</dbReference>